<keyword evidence="1" id="KW-0812">Transmembrane</keyword>
<evidence type="ECO:0000256" key="1">
    <source>
        <dbReference type="SAM" id="Phobius"/>
    </source>
</evidence>
<reference evidence="3 4" key="1">
    <citation type="submission" date="2015-02" db="EMBL/GenBank/DDBJ databases">
        <title>Pseudomonas helleri sp. nov. and Pseudomonas weihenstephanensis sp. nov., isolated from raw cows milk.</title>
        <authorList>
            <person name="von Neubeck M."/>
            <person name="Huptas C."/>
            <person name="Wenning M."/>
            <person name="Scherer S."/>
        </authorList>
    </citation>
    <scope>NUCLEOTIDE SEQUENCE [LARGE SCALE GENOMIC DNA]</scope>
    <source>
        <strain evidence="3 4">DSM 29166</strain>
    </source>
</reference>
<feature type="domain" description="Putative Flp pilus-assembly TadG-like N-terminal" evidence="2">
    <location>
        <begin position="18"/>
        <end position="64"/>
    </location>
</feature>
<comment type="caution">
    <text evidence="3">The sequence shown here is derived from an EMBL/GenBank/DDBJ whole genome shotgun (WGS) entry which is preliminary data.</text>
</comment>
<dbReference type="Pfam" id="PF13400">
    <property type="entry name" value="Tad"/>
    <property type="match status" value="1"/>
</dbReference>
<evidence type="ECO:0000313" key="4">
    <source>
        <dbReference type="Proteomes" id="UP000036325"/>
    </source>
</evidence>
<organism evidence="3 4">
    <name type="scientific">Pseudomonas weihenstephanensis</name>
    <dbReference type="NCBI Taxonomy" id="1608994"/>
    <lineage>
        <taxon>Bacteria</taxon>
        <taxon>Pseudomonadati</taxon>
        <taxon>Pseudomonadota</taxon>
        <taxon>Gammaproteobacteria</taxon>
        <taxon>Pseudomonadales</taxon>
        <taxon>Pseudomonadaceae</taxon>
        <taxon>Pseudomonas</taxon>
    </lineage>
</organism>
<gene>
    <name evidence="3" type="ORF">TU86_10915</name>
</gene>
<dbReference type="RefSeq" id="WP_048364335.1">
    <property type="nucleotide sequence ID" value="NZ_JAAEBV010000004.1"/>
</dbReference>
<dbReference type="InterPro" id="IPR028087">
    <property type="entry name" value="Tad_N"/>
</dbReference>
<dbReference type="AlphaFoldDB" id="A0A0J6IFN1"/>
<dbReference type="STRING" id="1608994.TU86_10915"/>
<proteinExistence type="predicted"/>
<accession>A0A0J6J361</accession>
<keyword evidence="1" id="KW-0472">Membrane</keyword>
<dbReference type="OrthoDB" id="5720484at2"/>
<evidence type="ECO:0000259" key="2">
    <source>
        <dbReference type="Pfam" id="PF13400"/>
    </source>
</evidence>
<protein>
    <submittedName>
        <fullName evidence="3">Membrane protein</fullName>
    </submittedName>
</protein>
<evidence type="ECO:0000313" key="3">
    <source>
        <dbReference type="EMBL" id="KMN13425.1"/>
    </source>
</evidence>
<feature type="transmembrane region" description="Helical" evidence="1">
    <location>
        <begin position="20"/>
        <end position="39"/>
    </location>
</feature>
<accession>A0A0J6IFN1</accession>
<sequence>MSPQLRGVCLSSPRQQRGAIGLIAALTLGLVLLFMLLVVDSGRLYLEQRKLQRVADVAVLEAVSRGGNCVAAAGSNTATVYSVASATRNSFTPSTTQTVSATCGTLITGSDKLRTFSADASKSDAIRVITTTVVPTSVAGGLWDLFSKGTFGFNTRLTASAVGASPNATLAQISIRSTLASVTTNSQAAVLNAVIGGLAGGSLNLTVGGWDGLIKSDINLLSYMNQLAIDLKLSAGDYTSLLAAKTNLTQLIQTAATVMNINGATAEVKAALLGLETAVKLNPAVVTLGDLLKLQTASSTAGLDANLQLMQLLQAFLQVANANNAVALTLPVNIPGVLSVTVRLKVIEPPQFSVVGDPSKQNLFVRTAQVRALISLNVPLLSNIAGLTNAITDLVGGLTPVLNSLLSLNLVTTLGNALCLLGAGCQQLDVLLLPTPQIDISVDAASATAQVTGYTCPTGSSGTKSLTVATTKSLATIRVGKIDPVTAFASSAPPTPLAVPIVDVGIKTCHRILGLIGTCGDRTPFAGGGIGLTVNAQVAPSPSSQTLIFSKNSVPDSTPTNLKLPPTIQSTPATQDVINSLGTTLAGVKIQAYTPSNNNPLSTVVQTATNAISGVVTLLLPSLTSLLGSLLDPIVNSLLKTLGISLVDVQIGANLTCGQGGRAQLVL</sequence>
<dbReference type="PATRIC" id="fig|1608994.3.peg.2812"/>
<name>A0A0J6IFN1_9PSED</name>
<dbReference type="EMBL" id="JYLF01000004">
    <property type="protein sequence ID" value="KMN13425.1"/>
    <property type="molecule type" value="Genomic_DNA"/>
</dbReference>
<keyword evidence="1" id="KW-1133">Transmembrane helix</keyword>
<dbReference type="Proteomes" id="UP000036325">
    <property type="component" value="Unassembled WGS sequence"/>
</dbReference>